<dbReference type="SMART" id="SM00852">
    <property type="entry name" value="MoCF_biosynth"/>
    <property type="match status" value="1"/>
</dbReference>
<accession>A0ABM9NGR0</accession>
<dbReference type="CDD" id="cd00885">
    <property type="entry name" value="cinA"/>
    <property type="match status" value="1"/>
</dbReference>
<dbReference type="NCBIfam" id="TIGR00177">
    <property type="entry name" value="molyb_syn"/>
    <property type="match status" value="1"/>
</dbReference>
<evidence type="ECO:0000259" key="1">
    <source>
        <dbReference type="SMART" id="SM00852"/>
    </source>
</evidence>
<organism evidence="2 3">
    <name type="scientific">Candidatus Methylocalor cossyra</name>
    <dbReference type="NCBI Taxonomy" id="3108543"/>
    <lineage>
        <taxon>Bacteria</taxon>
        <taxon>Pseudomonadati</taxon>
        <taxon>Pseudomonadota</taxon>
        <taxon>Gammaproteobacteria</taxon>
        <taxon>Methylococcales</taxon>
        <taxon>Methylococcaceae</taxon>
        <taxon>Candidatus Methylocalor</taxon>
    </lineage>
</organism>
<dbReference type="InterPro" id="IPR036425">
    <property type="entry name" value="MoaB/Mog-like_dom_sf"/>
</dbReference>
<feature type="domain" description="MoaB/Mog" evidence="1">
    <location>
        <begin position="7"/>
        <end position="173"/>
    </location>
</feature>
<dbReference type="PANTHER" id="PTHR13939">
    <property type="entry name" value="NICOTINAMIDE-NUCLEOTIDE AMIDOHYDROLASE PNCC"/>
    <property type="match status" value="1"/>
</dbReference>
<gene>
    <name evidence="2" type="ORF">MECH1_V1_0914</name>
</gene>
<dbReference type="RefSeq" id="WP_348759231.1">
    <property type="nucleotide sequence ID" value="NZ_OZ026884.1"/>
</dbReference>
<dbReference type="Proteomes" id="UP001497493">
    <property type="component" value="Chromosome"/>
</dbReference>
<dbReference type="Pfam" id="PF00994">
    <property type="entry name" value="MoCF_biosynth"/>
    <property type="match status" value="1"/>
</dbReference>
<protein>
    <submittedName>
        <fullName evidence="2">Competence/damage-inducible protein CinA</fullName>
    </submittedName>
</protein>
<keyword evidence="3" id="KW-1185">Reference proteome</keyword>
<sequence length="412" mass="43363">MSSPIAEILSQGDEVVGGEIVDTNAAWLARRLTGLGFELVRHTTVGDDLEALTAALGGIAKRAELCLSSGGLGPTCDDLTAEAASRAFDLPLALDPVALAGIEAHFARLGRPMAAINAKQAWLPRGAERLDNLWGTAPGFALTVGRCRLVFLPGVPGEMKAMFRHWVEPDLRRRFALRPARSVVLHTVGVGEATLQERLAGAALPAAVRLGFRALGTENQVKLQFPADFPDSEVERAVLGARRALGQAVYAVGSGADVNLERVVGRRLAALKARLFIVETVSGGALVGRCAGRDWLAGALVLPSPEGLPTGLELGTHSACSPLVAAEQSGADYVLVQGGAALGPNTVEGHFTLFGRGARVHETRVVGGEPSRRRHLIAALTLDFLRRRLEALVPGERAPEDPQASRPGGFTP</sequence>
<reference evidence="2 3" key="1">
    <citation type="submission" date="2024-04" db="EMBL/GenBank/DDBJ databases">
        <authorList>
            <person name="Cremers G."/>
        </authorList>
    </citation>
    <scope>NUCLEOTIDE SEQUENCE [LARGE SCALE GENOMIC DNA]</scope>
    <source>
        <strain evidence="2">MeCH1-AG</strain>
    </source>
</reference>
<dbReference type="Gene3D" id="3.40.980.10">
    <property type="entry name" value="MoaB/Mog-like domain"/>
    <property type="match status" value="1"/>
</dbReference>
<proteinExistence type="predicted"/>
<dbReference type="PANTHER" id="PTHR13939:SF0">
    <property type="entry name" value="NMN AMIDOHYDROLASE-LIKE PROTEIN YFAY"/>
    <property type="match status" value="1"/>
</dbReference>
<dbReference type="EMBL" id="OZ026884">
    <property type="protein sequence ID" value="CAL1239690.1"/>
    <property type="molecule type" value="Genomic_DNA"/>
</dbReference>
<name>A0ABM9NGR0_9GAMM</name>
<dbReference type="InterPro" id="IPR001453">
    <property type="entry name" value="MoaB/Mog_dom"/>
</dbReference>
<dbReference type="SUPFAM" id="SSF53218">
    <property type="entry name" value="Molybdenum cofactor biosynthesis proteins"/>
    <property type="match status" value="1"/>
</dbReference>
<evidence type="ECO:0000313" key="3">
    <source>
        <dbReference type="Proteomes" id="UP001497493"/>
    </source>
</evidence>
<dbReference type="InterPro" id="IPR050101">
    <property type="entry name" value="CinA"/>
</dbReference>
<evidence type="ECO:0000313" key="2">
    <source>
        <dbReference type="EMBL" id="CAL1239690.1"/>
    </source>
</evidence>